<dbReference type="EMBL" id="CANHGI010000003">
    <property type="protein sequence ID" value="CAI5445884.1"/>
    <property type="molecule type" value="Genomic_DNA"/>
</dbReference>
<comment type="caution">
    <text evidence="2">The sequence shown here is derived from an EMBL/GenBank/DDBJ whole genome shotgun (WGS) entry which is preliminary data.</text>
</comment>
<evidence type="ECO:0000313" key="3">
    <source>
        <dbReference type="Proteomes" id="UP001152747"/>
    </source>
</evidence>
<evidence type="ECO:0000313" key="2">
    <source>
        <dbReference type="EMBL" id="CAI5445884.1"/>
    </source>
</evidence>
<organism evidence="2 3">
    <name type="scientific">Caenorhabditis angaria</name>
    <dbReference type="NCBI Taxonomy" id="860376"/>
    <lineage>
        <taxon>Eukaryota</taxon>
        <taxon>Metazoa</taxon>
        <taxon>Ecdysozoa</taxon>
        <taxon>Nematoda</taxon>
        <taxon>Chromadorea</taxon>
        <taxon>Rhabditida</taxon>
        <taxon>Rhabditina</taxon>
        <taxon>Rhabditomorpha</taxon>
        <taxon>Rhabditoidea</taxon>
        <taxon>Rhabditidae</taxon>
        <taxon>Peloderinae</taxon>
        <taxon>Caenorhabditis</taxon>
    </lineage>
</organism>
<dbReference type="Proteomes" id="UP001152747">
    <property type="component" value="Unassembled WGS sequence"/>
</dbReference>
<feature type="compositionally biased region" description="Polar residues" evidence="1">
    <location>
        <begin position="196"/>
        <end position="211"/>
    </location>
</feature>
<evidence type="ECO:0000256" key="1">
    <source>
        <dbReference type="SAM" id="MobiDB-lite"/>
    </source>
</evidence>
<feature type="region of interest" description="Disordered" evidence="1">
    <location>
        <begin position="136"/>
        <end position="171"/>
    </location>
</feature>
<feature type="compositionally biased region" description="Low complexity" evidence="1">
    <location>
        <begin position="88"/>
        <end position="102"/>
    </location>
</feature>
<protein>
    <submittedName>
        <fullName evidence="2">Uncharacterized protein</fullName>
    </submittedName>
</protein>
<feature type="region of interest" description="Disordered" evidence="1">
    <location>
        <begin position="1"/>
        <end position="102"/>
    </location>
</feature>
<feature type="compositionally biased region" description="Low complexity" evidence="1">
    <location>
        <begin position="16"/>
        <end position="29"/>
    </location>
</feature>
<feature type="compositionally biased region" description="Low complexity" evidence="1">
    <location>
        <begin position="41"/>
        <end position="53"/>
    </location>
</feature>
<feature type="compositionally biased region" description="Low complexity" evidence="1">
    <location>
        <begin position="183"/>
        <end position="194"/>
    </location>
</feature>
<dbReference type="AlphaFoldDB" id="A0A9P1MZE1"/>
<sequence>MNPNQYPQGQHPPPQYYQQSQQPQGYNHGYPVGRYPPVAYPQGDQPPQQMPGYPGMPGPGPTGSGPAGGGYPQIHIKQEPHWGVEGGQQQSQQQMHQAAQQRHYLQQQQQMQYHQQIASNEAYIQQQHQIQQQQQMQQQMAQQQHQQMHQQPAQQQSQPQQPVQQQSLDPSDLQQQMKYGHFPHSVSSTHSFSSLKVANQQDNRDASSSSAAIVPQPKIFSVNLAEENLSIGELCLLGREIVADITYRTSHLTSILKKVMERKPLVTGENPQFLAEQCKEHLEKLVEIRLMIEKNRQKDWKRMSGEEYIAMVMDDSEKDETNEYKITDDLKERIRIKDRENAPQDGMIWYEGRWIPESLWKKYQTFEENKAKIMELSNELKSLGWQIDVSNPAHLKRPEKTKWTKKDD</sequence>
<feature type="compositionally biased region" description="Gly residues" evidence="1">
    <location>
        <begin position="61"/>
        <end position="71"/>
    </location>
</feature>
<gene>
    <name evidence="2" type="ORF">CAMP_LOCUS8521</name>
</gene>
<proteinExistence type="predicted"/>
<reference evidence="2" key="1">
    <citation type="submission" date="2022-11" db="EMBL/GenBank/DDBJ databases">
        <authorList>
            <person name="Kikuchi T."/>
        </authorList>
    </citation>
    <scope>NUCLEOTIDE SEQUENCE</scope>
    <source>
        <strain evidence="2">PS1010</strain>
    </source>
</reference>
<dbReference type="OrthoDB" id="5791708at2759"/>
<accession>A0A9P1MZE1</accession>
<keyword evidence="3" id="KW-1185">Reference proteome</keyword>
<name>A0A9P1MZE1_9PELO</name>
<feature type="region of interest" description="Disordered" evidence="1">
    <location>
        <begin position="183"/>
        <end position="211"/>
    </location>
</feature>